<accession>A0A2R8FAT3</accession>
<dbReference type="KEGG" id="csee:C10C_0368"/>
<dbReference type="RefSeq" id="WP_108896501.1">
    <property type="nucleotide sequence ID" value="NZ_LT993738.1"/>
</dbReference>
<sequence length="276" mass="31520">MEKFSWLITEVSRLSSFLRSQLPNHSKKNILSAIREHRCQVNGFVERFESYKIQPGDHVTLSLVTSIQEKLSILWEDDSIIIYDKPPHMTTEQISQATGLFTVHRLDKGTSGCLLMGKSKQAAMELMKLFKQRKIYKQYTALVFGHPKKKSGVIRSYTAPVYRRCGAVIFGSTPPSQGKLTITEWLVMQSYKQYTLMLCKPITGRTHQIRLQMQLLGCPIVGDVDYGPKKQPPRVFRPLLHAQSLEFISPFSNLLLKVSASTTEDPRECARHLLHN</sequence>
<dbReference type="InterPro" id="IPR036986">
    <property type="entry name" value="S4_RNA-bd_sf"/>
</dbReference>
<dbReference type="GO" id="GO:0120159">
    <property type="term" value="F:rRNA pseudouridine synthase activity"/>
    <property type="evidence" value="ECO:0007669"/>
    <property type="project" value="UniProtKB-ARBA"/>
</dbReference>
<dbReference type="Proteomes" id="UP000244926">
    <property type="component" value="Chromosome I"/>
</dbReference>
<name>A0A2R8FAT3_9CHLA</name>
<dbReference type="SMART" id="SM00363">
    <property type="entry name" value="S4"/>
    <property type="match status" value="1"/>
</dbReference>
<dbReference type="SUPFAM" id="SSF55174">
    <property type="entry name" value="Alpha-L RNA-binding motif"/>
    <property type="match status" value="1"/>
</dbReference>
<dbReference type="GO" id="GO:0003723">
    <property type="term" value="F:RNA binding"/>
    <property type="evidence" value="ECO:0007669"/>
    <property type="project" value="UniProtKB-KW"/>
</dbReference>
<evidence type="ECO:0000259" key="4">
    <source>
        <dbReference type="SMART" id="SM00363"/>
    </source>
</evidence>
<dbReference type="OrthoDB" id="9807829at2"/>
<dbReference type="AlphaFoldDB" id="A0A2R8FAT3"/>
<dbReference type="PANTHER" id="PTHR21600">
    <property type="entry name" value="MITOCHONDRIAL RNA PSEUDOURIDINE SYNTHASE"/>
    <property type="match status" value="1"/>
</dbReference>
<evidence type="ECO:0000313" key="5">
    <source>
        <dbReference type="EMBL" id="SPN73538.1"/>
    </source>
</evidence>
<dbReference type="InterPro" id="IPR006224">
    <property type="entry name" value="PsdUridine_synth_RluA-like_CS"/>
</dbReference>
<comment type="similarity">
    <text evidence="1">Belongs to the pseudouridine synthase RluA family.</text>
</comment>
<dbReference type="Gene3D" id="3.10.290.10">
    <property type="entry name" value="RNA-binding S4 domain"/>
    <property type="match status" value="1"/>
</dbReference>
<dbReference type="InterPro" id="IPR006145">
    <property type="entry name" value="PsdUridine_synth_RsuA/RluA"/>
</dbReference>
<keyword evidence="3" id="KW-0694">RNA-binding</keyword>
<proteinExistence type="inferred from homology"/>
<gene>
    <name evidence="5" type="primary">rluC</name>
    <name evidence="5" type="ORF">C10C_0368</name>
</gene>
<evidence type="ECO:0000256" key="3">
    <source>
        <dbReference type="PROSITE-ProRule" id="PRU00182"/>
    </source>
</evidence>
<dbReference type="InterPro" id="IPR020103">
    <property type="entry name" value="PsdUridine_synth_cat_dom_sf"/>
</dbReference>
<dbReference type="SUPFAM" id="SSF55120">
    <property type="entry name" value="Pseudouridine synthase"/>
    <property type="match status" value="1"/>
</dbReference>
<protein>
    <submittedName>
        <fullName evidence="5">Ribosomal large subunit pseudouridine synthase C,23S rRNA pseudouridylate synthase C,pseudouridine synthase, RluA family,RNA pseudouridylate synthase</fullName>
    </submittedName>
</protein>
<dbReference type="PANTHER" id="PTHR21600:SF44">
    <property type="entry name" value="RIBOSOMAL LARGE SUBUNIT PSEUDOURIDINE SYNTHASE D"/>
    <property type="match status" value="1"/>
</dbReference>
<keyword evidence="6" id="KW-1185">Reference proteome</keyword>
<dbReference type="InterPro" id="IPR050188">
    <property type="entry name" value="RluA_PseudoU_synthase"/>
</dbReference>
<feature type="domain" description="RNA-binding S4" evidence="4">
    <location>
        <begin position="12"/>
        <end position="72"/>
    </location>
</feature>
<dbReference type="PROSITE" id="PS50889">
    <property type="entry name" value="S4"/>
    <property type="match status" value="1"/>
</dbReference>
<dbReference type="PROSITE" id="PS01129">
    <property type="entry name" value="PSI_RLU"/>
    <property type="match status" value="1"/>
</dbReference>
<dbReference type="Gene3D" id="3.30.2350.10">
    <property type="entry name" value="Pseudouridine synthase"/>
    <property type="match status" value="1"/>
</dbReference>
<dbReference type="CDD" id="cd00165">
    <property type="entry name" value="S4"/>
    <property type="match status" value="1"/>
</dbReference>
<evidence type="ECO:0000256" key="1">
    <source>
        <dbReference type="ARBA" id="ARBA00010876"/>
    </source>
</evidence>
<dbReference type="EMBL" id="LT993738">
    <property type="protein sequence ID" value="SPN73538.1"/>
    <property type="molecule type" value="Genomic_DNA"/>
</dbReference>
<dbReference type="CDD" id="cd02869">
    <property type="entry name" value="PseudoU_synth_RluA_like"/>
    <property type="match status" value="1"/>
</dbReference>
<dbReference type="GO" id="GO:0000455">
    <property type="term" value="P:enzyme-directed rRNA pseudouridine synthesis"/>
    <property type="evidence" value="ECO:0007669"/>
    <property type="project" value="UniProtKB-ARBA"/>
</dbReference>
<dbReference type="Pfam" id="PF00849">
    <property type="entry name" value="PseudoU_synth_2"/>
    <property type="match status" value="1"/>
</dbReference>
<keyword evidence="2" id="KW-0413">Isomerase</keyword>
<evidence type="ECO:0000256" key="2">
    <source>
        <dbReference type="ARBA" id="ARBA00023235"/>
    </source>
</evidence>
<evidence type="ECO:0000313" key="6">
    <source>
        <dbReference type="Proteomes" id="UP000244926"/>
    </source>
</evidence>
<reference evidence="6" key="1">
    <citation type="submission" date="2017-11" db="EMBL/GenBank/DDBJ databases">
        <authorList>
            <person name="Seth-Smith MB H."/>
        </authorList>
    </citation>
    <scope>NUCLEOTIDE SEQUENCE [LARGE SCALE GENOMIC DNA]</scope>
</reference>
<organism evidence="5 6">
    <name type="scientific">Chlamydia serpentis</name>
    <dbReference type="NCBI Taxonomy" id="1967782"/>
    <lineage>
        <taxon>Bacteria</taxon>
        <taxon>Pseudomonadati</taxon>
        <taxon>Chlamydiota</taxon>
        <taxon>Chlamydiia</taxon>
        <taxon>Chlamydiales</taxon>
        <taxon>Chlamydiaceae</taxon>
        <taxon>Chlamydia/Chlamydophila group</taxon>
        <taxon>Chlamydia</taxon>
    </lineage>
</organism>
<dbReference type="InterPro" id="IPR002942">
    <property type="entry name" value="S4_RNA-bd"/>
</dbReference>